<keyword evidence="6" id="KW-0735">Signal-anchor</keyword>
<feature type="transmembrane region" description="Helical" evidence="12">
    <location>
        <begin position="12"/>
        <end position="31"/>
    </location>
</feature>
<dbReference type="AlphaFoldDB" id="A0A815SPE1"/>
<dbReference type="InterPro" id="IPR003406">
    <property type="entry name" value="Glyco_trans_14"/>
</dbReference>
<dbReference type="Proteomes" id="UP000663829">
    <property type="component" value="Unassembled WGS sequence"/>
</dbReference>
<gene>
    <name evidence="13" type="ORF">GPM918_LOCUS36330</name>
    <name evidence="14" type="ORF">SRO942_LOCUS37060</name>
</gene>
<keyword evidence="5 12" id="KW-0812">Transmembrane</keyword>
<organism evidence="13 15">
    <name type="scientific">Didymodactylos carnosus</name>
    <dbReference type="NCBI Taxonomy" id="1234261"/>
    <lineage>
        <taxon>Eukaryota</taxon>
        <taxon>Metazoa</taxon>
        <taxon>Spiralia</taxon>
        <taxon>Gnathifera</taxon>
        <taxon>Rotifera</taxon>
        <taxon>Eurotatoria</taxon>
        <taxon>Bdelloidea</taxon>
        <taxon>Philodinida</taxon>
        <taxon>Philodinidae</taxon>
        <taxon>Didymodactylos</taxon>
    </lineage>
</organism>
<evidence type="ECO:0000256" key="10">
    <source>
        <dbReference type="ARBA" id="ARBA00038150"/>
    </source>
</evidence>
<evidence type="ECO:0000256" key="2">
    <source>
        <dbReference type="ARBA" id="ARBA00004922"/>
    </source>
</evidence>
<evidence type="ECO:0000256" key="11">
    <source>
        <dbReference type="SAM" id="MobiDB-lite"/>
    </source>
</evidence>
<dbReference type="Pfam" id="PF02485">
    <property type="entry name" value="Branch"/>
    <property type="match status" value="1"/>
</dbReference>
<proteinExistence type="inferred from homology"/>
<evidence type="ECO:0000313" key="15">
    <source>
        <dbReference type="Proteomes" id="UP000663829"/>
    </source>
</evidence>
<comment type="pathway">
    <text evidence="2">Protein modification; protein glycosylation.</text>
</comment>
<keyword evidence="7 12" id="KW-1133">Transmembrane helix</keyword>
<dbReference type="GO" id="GO:0016020">
    <property type="term" value="C:membrane"/>
    <property type="evidence" value="ECO:0007669"/>
    <property type="project" value="UniProtKB-SubCell"/>
</dbReference>
<sequence length="460" mass="54446">MQLSINRRLLRNNCLFFFITLFLLELFFISIKKDSNQIPNKSQFGQQIDSTNRRRQQQQQPQQQQQQYFFNYLQPKHHSVQCNALYEGDQDELKHALALLSDLKHPQPIDNKYYNITKDQCAVYKSERFNYPYHTRDEENKNYPIAFTILMYEHVEAFERLLRVIYRPQNYYCVHVDNDASTDVYDGVKNIVQCFDNVILVSKREQVVYATFSRLQADLNCMNDLFKYANWKYLLNVANTELPLKTNSELVKILKIYRGYNDIEGRWKTRNLHRTEYRWETIRAKDSDKQITIKKTNEKKKPPPSSIEIVKGSAYGAFSRQFVEFVLTSPIAKELLDWSRDTYSPDEHYWASLNFNTHLHAPGSYKAKDDPTKWTARFVNWGERNCYDPLLVERRGICVFGIVDLAILPNRRELFANKFSLTGDPIAYQCLEELIMNKSLVDLPLSDASYYRQMPFLQPL</sequence>
<evidence type="ECO:0000313" key="14">
    <source>
        <dbReference type="EMBL" id="CAF4355505.1"/>
    </source>
</evidence>
<reference evidence="13" key="1">
    <citation type="submission" date="2021-02" db="EMBL/GenBank/DDBJ databases">
        <authorList>
            <person name="Nowell W R."/>
        </authorList>
    </citation>
    <scope>NUCLEOTIDE SEQUENCE</scope>
</reference>
<evidence type="ECO:0000256" key="3">
    <source>
        <dbReference type="ARBA" id="ARBA00022676"/>
    </source>
</evidence>
<accession>A0A815SPE1</accession>
<keyword evidence="3" id="KW-0328">Glycosyltransferase</keyword>
<evidence type="ECO:0000256" key="8">
    <source>
        <dbReference type="ARBA" id="ARBA00023136"/>
    </source>
</evidence>
<evidence type="ECO:0000256" key="12">
    <source>
        <dbReference type="SAM" id="Phobius"/>
    </source>
</evidence>
<evidence type="ECO:0000256" key="7">
    <source>
        <dbReference type="ARBA" id="ARBA00022989"/>
    </source>
</evidence>
<evidence type="ECO:0000313" key="13">
    <source>
        <dbReference type="EMBL" id="CAF1492712.1"/>
    </source>
</evidence>
<comment type="caution">
    <text evidence="13">The sequence shown here is derived from an EMBL/GenBank/DDBJ whole genome shotgun (WGS) entry which is preliminary data.</text>
</comment>
<evidence type="ECO:0000256" key="9">
    <source>
        <dbReference type="ARBA" id="ARBA00023180"/>
    </source>
</evidence>
<comment type="similarity">
    <text evidence="10">Belongs to the glycosyltransferase 14 family.</text>
</comment>
<keyword evidence="4" id="KW-0808">Transferase</keyword>
<dbReference type="Proteomes" id="UP000681722">
    <property type="component" value="Unassembled WGS sequence"/>
</dbReference>
<keyword evidence="15" id="KW-1185">Reference proteome</keyword>
<keyword evidence="9" id="KW-0325">Glycoprotein</keyword>
<dbReference type="PANTHER" id="PTHR19297">
    <property type="entry name" value="GLYCOSYLTRANSFERASE 14 FAMILY MEMBER"/>
    <property type="match status" value="1"/>
</dbReference>
<evidence type="ECO:0000256" key="5">
    <source>
        <dbReference type="ARBA" id="ARBA00022692"/>
    </source>
</evidence>
<keyword evidence="8 12" id="KW-0472">Membrane</keyword>
<comment type="subcellular location">
    <subcellularLocation>
        <location evidence="1">Membrane</location>
        <topology evidence="1">Single-pass type II membrane protein</topology>
    </subcellularLocation>
</comment>
<feature type="compositionally biased region" description="Polar residues" evidence="11">
    <location>
        <begin position="40"/>
        <end position="50"/>
    </location>
</feature>
<name>A0A815SPE1_9BILA</name>
<dbReference type="EMBL" id="CAJNOQ010021847">
    <property type="protein sequence ID" value="CAF1492712.1"/>
    <property type="molecule type" value="Genomic_DNA"/>
</dbReference>
<evidence type="ECO:0000256" key="6">
    <source>
        <dbReference type="ARBA" id="ARBA00022968"/>
    </source>
</evidence>
<evidence type="ECO:0000256" key="4">
    <source>
        <dbReference type="ARBA" id="ARBA00022679"/>
    </source>
</evidence>
<feature type="region of interest" description="Disordered" evidence="11">
    <location>
        <begin position="40"/>
        <end position="61"/>
    </location>
</feature>
<dbReference type="OrthoDB" id="2019572at2759"/>
<dbReference type="PANTHER" id="PTHR19297:SF191">
    <property type="entry name" value="PROTEIN XYLOSYLTRANSFERASE"/>
    <property type="match status" value="1"/>
</dbReference>
<dbReference type="EMBL" id="CAJOBC010087337">
    <property type="protein sequence ID" value="CAF4355505.1"/>
    <property type="molecule type" value="Genomic_DNA"/>
</dbReference>
<protein>
    <submittedName>
        <fullName evidence="13">Uncharacterized protein</fullName>
    </submittedName>
</protein>
<dbReference type="GO" id="GO:0008375">
    <property type="term" value="F:acetylglucosaminyltransferase activity"/>
    <property type="evidence" value="ECO:0007669"/>
    <property type="project" value="TreeGrafter"/>
</dbReference>
<evidence type="ECO:0000256" key="1">
    <source>
        <dbReference type="ARBA" id="ARBA00004606"/>
    </source>
</evidence>